<dbReference type="PROSITE" id="PS51354">
    <property type="entry name" value="GLUTAREDOXIN_2"/>
    <property type="match status" value="1"/>
</dbReference>
<dbReference type="GO" id="GO:0004791">
    <property type="term" value="F:thioredoxin-disulfide reductase (NADPH) activity"/>
    <property type="evidence" value="ECO:0007669"/>
    <property type="project" value="UniProtKB-EC"/>
</dbReference>
<dbReference type="InterPro" id="IPR050097">
    <property type="entry name" value="Ferredoxin-NADP_redctase_2"/>
</dbReference>
<accession>A0A7W8M4Y6</accession>
<dbReference type="RefSeq" id="WP_183772889.1">
    <property type="nucleotide sequence ID" value="NZ_JACHFW010000004.1"/>
</dbReference>
<evidence type="ECO:0000256" key="1">
    <source>
        <dbReference type="ARBA" id="ARBA00022630"/>
    </source>
</evidence>
<dbReference type="Proteomes" id="UP000543642">
    <property type="component" value="Unassembled WGS sequence"/>
</dbReference>
<dbReference type="InterPro" id="IPR017561">
    <property type="entry name" value="AhpF_homologue_put"/>
</dbReference>
<gene>
    <name evidence="5" type="ORF">HNP82_001450</name>
</gene>
<feature type="domain" description="Thioredoxin-like fold" evidence="4">
    <location>
        <begin position="467"/>
        <end position="531"/>
    </location>
</feature>
<evidence type="ECO:0000313" key="6">
    <source>
        <dbReference type="Proteomes" id="UP000543642"/>
    </source>
</evidence>
<dbReference type="Gene3D" id="3.50.50.60">
    <property type="entry name" value="FAD/NAD(P)-binding domain"/>
    <property type="match status" value="2"/>
</dbReference>
<dbReference type="Pfam" id="PF13192">
    <property type="entry name" value="Thioredoxin_3"/>
    <property type="match status" value="1"/>
</dbReference>
<dbReference type="InterPro" id="IPR044142">
    <property type="entry name" value="AhpF_NTD_N"/>
</dbReference>
<keyword evidence="6" id="KW-1185">Reference proteome</keyword>
<evidence type="ECO:0000259" key="4">
    <source>
        <dbReference type="Pfam" id="PF13192"/>
    </source>
</evidence>
<dbReference type="PANTHER" id="PTHR48105">
    <property type="entry name" value="THIOREDOXIN REDUCTASE 1-RELATED-RELATED"/>
    <property type="match status" value="1"/>
</dbReference>
<evidence type="ECO:0000256" key="2">
    <source>
        <dbReference type="ARBA" id="ARBA00023002"/>
    </source>
</evidence>
<dbReference type="AlphaFoldDB" id="A0A7W8M4Y6"/>
<dbReference type="Gene3D" id="3.40.30.80">
    <property type="match status" value="1"/>
</dbReference>
<evidence type="ECO:0000259" key="3">
    <source>
        <dbReference type="Pfam" id="PF07992"/>
    </source>
</evidence>
<comment type="caution">
    <text evidence="5">The sequence shown here is derived from an EMBL/GenBank/DDBJ whole genome shotgun (WGS) entry which is preliminary data.</text>
</comment>
<dbReference type="EC" id="1.8.1.9" evidence="5"/>
<dbReference type="InterPro" id="IPR036188">
    <property type="entry name" value="FAD/NAD-bd_sf"/>
</dbReference>
<dbReference type="PRINTS" id="PR00469">
    <property type="entry name" value="PNDRDTASEII"/>
</dbReference>
<dbReference type="EMBL" id="JACHFW010000004">
    <property type="protein sequence ID" value="MBB5264339.1"/>
    <property type="molecule type" value="Genomic_DNA"/>
</dbReference>
<dbReference type="SUPFAM" id="SSF52833">
    <property type="entry name" value="Thioredoxin-like"/>
    <property type="match status" value="2"/>
</dbReference>
<dbReference type="InterPro" id="IPR012336">
    <property type="entry name" value="Thioredoxin-like_fold"/>
</dbReference>
<dbReference type="Pfam" id="PF07992">
    <property type="entry name" value="Pyr_redox_2"/>
    <property type="match status" value="1"/>
</dbReference>
<proteinExistence type="predicted"/>
<dbReference type="InterPro" id="IPR036249">
    <property type="entry name" value="Thioredoxin-like_sf"/>
</dbReference>
<dbReference type="InterPro" id="IPR023753">
    <property type="entry name" value="FAD/NAD-binding_dom"/>
</dbReference>
<dbReference type="SUPFAM" id="SSF51905">
    <property type="entry name" value="FAD/NAD(P)-binding domain"/>
    <property type="match status" value="1"/>
</dbReference>
<evidence type="ECO:0000313" key="5">
    <source>
        <dbReference type="EMBL" id="MBB5264339.1"/>
    </source>
</evidence>
<feature type="domain" description="FAD/NAD(P)-binding" evidence="3">
    <location>
        <begin position="5"/>
        <end position="296"/>
    </location>
</feature>
<dbReference type="NCBIfam" id="TIGR03143">
    <property type="entry name" value="AhpF_homolog"/>
    <property type="match status" value="1"/>
</dbReference>
<keyword evidence="2 5" id="KW-0560">Oxidoreductase</keyword>
<organism evidence="5 6">
    <name type="scientific">Catenibacillus scindens</name>
    <dbReference type="NCBI Taxonomy" id="673271"/>
    <lineage>
        <taxon>Bacteria</taxon>
        <taxon>Bacillati</taxon>
        <taxon>Bacillota</taxon>
        <taxon>Clostridia</taxon>
        <taxon>Lachnospirales</taxon>
        <taxon>Lachnospiraceae</taxon>
        <taxon>Catenibacillus</taxon>
    </lineage>
</organism>
<name>A0A7W8M4Y6_9FIRM</name>
<sequence length="548" mass="60445">MKNFYDAVIVGGGPAGLSAAIYLARAQYSVLVIEKEKIGGQITITSEVVNYPGVYSTDGKRLTEEMRRQAQSFGADFLLADVRALHLDGYKKLVDTDKGTVECFGIVLATGASPRRAGFAGEEEFRGRGVAYCATCDGEFFSGKDVFVVGGGFAAAEEAVFLTRYAKKVTILVREENFTCAGSIVDQVMSTPDIQVYFNTQIRKVGGNGLLQYAEIYNNKTGETWRYETPEKSNFGIFVFAGYAPATELFKDQLELSKEGYLMTDRNQKTSAAGVYGAGDVCVKQLRQVVTAVSDGAVAATSLEKDLFAMYQKLNIKREKPERRVAPKAVQAQPGKEKNEDDRFITGEMRETLAPVFGRLEKNIVVRVYLDDSRLSREVEGFVSEMEPLSDKVRYEKIKDRDGGYRMPAMAICDDAGHDLGAVFHGVPGGHEFNSFIIALYNAAGPGQPVDTGLEKRIHSLSEALDLKLAVSLSCTMCPELVMAAQKIALENPKIRAEVFDLAHYEDLKEQYQIMSVPCMVVNDRDVYFGKKNISQLLDILEKKGIKE</sequence>
<keyword evidence="1" id="KW-0285">Flavoprotein</keyword>
<dbReference type="CDD" id="cd02974">
    <property type="entry name" value="AhpF_NTD_N"/>
    <property type="match status" value="1"/>
</dbReference>
<protein>
    <submittedName>
        <fullName evidence="5">Thioredoxin reductase (NADPH)</fullName>
        <ecNumber evidence="5">1.8.1.9</ecNumber>
    </submittedName>
</protein>
<reference evidence="5 6" key="1">
    <citation type="submission" date="2020-08" db="EMBL/GenBank/DDBJ databases">
        <title>Genomic Encyclopedia of Type Strains, Phase IV (KMG-IV): sequencing the most valuable type-strain genomes for metagenomic binning, comparative biology and taxonomic classification.</title>
        <authorList>
            <person name="Goeker M."/>
        </authorList>
    </citation>
    <scope>NUCLEOTIDE SEQUENCE [LARGE SCALE GENOMIC DNA]</scope>
    <source>
        <strain evidence="5 6">DSM 106146</strain>
    </source>
</reference>
<dbReference type="PRINTS" id="PR00368">
    <property type="entry name" value="FADPNR"/>
</dbReference>